<dbReference type="Gene3D" id="3.30.420.10">
    <property type="entry name" value="Ribonuclease H-like superfamily/Ribonuclease H"/>
    <property type="match status" value="1"/>
</dbReference>
<accession>A0A9P4LL79</accession>
<comment type="caution">
    <text evidence="2">The sequence shown here is derived from an EMBL/GenBank/DDBJ whole genome shotgun (WGS) entry which is preliminary data.</text>
</comment>
<name>A0A9P4LL79_9PLEO</name>
<dbReference type="EMBL" id="ML978206">
    <property type="protein sequence ID" value="KAF2028950.1"/>
    <property type="molecule type" value="Genomic_DNA"/>
</dbReference>
<evidence type="ECO:0000313" key="3">
    <source>
        <dbReference type="Proteomes" id="UP000799777"/>
    </source>
</evidence>
<evidence type="ECO:0000313" key="2">
    <source>
        <dbReference type="EMBL" id="KAF2028950.1"/>
    </source>
</evidence>
<feature type="region of interest" description="Disordered" evidence="1">
    <location>
        <begin position="69"/>
        <end position="94"/>
    </location>
</feature>
<sequence>MPKEPKRRYQCRFNTPPPVVASDDAAQLATPQRSAVFAVLYFCQKKRIHCSLKDIHEVFNISTSTSSRVLRSGRPRRLQNSDQPETRGRPREFSAQDAEAIASLLDELPFEDKDLPWQDLSVEAGVLKDITREAANTMDVYSERTIQRHVTAVTGVKSHPAAVKEKHTETQQNAWVAWCAVQLQLRPNGADWRCVLWCDELHYMTGPKYQKNVKRRVGERYKSTNIQYEKDHKPDPEKQHHFHIFTVVGYNFSWCMPYNAGTSNGKMTSECYINTILPALKAYLLHVGGDWILWQDRDSAHISRATLKWMDQNSLPYINSSPKSPDLSIMETWAGPLKRNSAKKRCWTEKQGVKRFYEVWKKLDCNKINRTIDSYPKRLQDCKDKYYGLATKY</sequence>
<reference evidence="2" key="1">
    <citation type="journal article" date="2020" name="Stud. Mycol.">
        <title>101 Dothideomycetes genomes: a test case for predicting lifestyles and emergence of pathogens.</title>
        <authorList>
            <person name="Haridas S."/>
            <person name="Albert R."/>
            <person name="Binder M."/>
            <person name="Bloem J."/>
            <person name="Labutti K."/>
            <person name="Salamov A."/>
            <person name="Andreopoulos B."/>
            <person name="Baker S."/>
            <person name="Barry K."/>
            <person name="Bills G."/>
            <person name="Bluhm B."/>
            <person name="Cannon C."/>
            <person name="Castanera R."/>
            <person name="Culley D."/>
            <person name="Daum C."/>
            <person name="Ezra D."/>
            <person name="Gonzalez J."/>
            <person name="Henrissat B."/>
            <person name="Kuo A."/>
            <person name="Liang C."/>
            <person name="Lipzen A."/>
            <person name="Lutzoni F."/>
            <person name="Magnuson J."/>
            <person name="Mondo S."/>
            <person name="Nolan M."/>
            <person name="Ohm R."/>
            <person name="Pangilinan J."/>
            <person name="Park H.-J."/>
            <person name="Ramirez L."/>
            <person name="Alfaro M."/>
            <person name="Sun H."/>
            <person name="Tritt A."/>
            <person name="Yoshinaga Y."/>
            <person name="Zwiers L.-H."/>
            <person name="Turgeon B."/>
            <person name="Goodwin S."/>
            <person name="Spatafora J."/>
            <person name="Crous P."/>
            <person name="Grigoriev I."/>
        </authorList>
    </citation>
    <scope>NUCLEOTIDE SEQUENCE</scope>
    <source>
        <strain evidence="2">CBS 110217</strain>
    </source>
</reference>
<evidence type="ECO:0000256" key="1">
    <source>
        <dbReference type="SAM" id="MobiDB-lite"/>
    </source>
</evidence>
<gene>
    <name evidence="2" type="ORF">EK21DRAFT_113332</name>
</gene>
<dbReference type="Proteomes" id="UP000799777">
    <property type="component" value="Unassembled WGS sequence"/>
</dbReference>
<proteinExistence type="predicted"/>
<protein>
    <recommendedName>
        <fullName evidence="4">Transposase</fullName>
    </recommendedName>
</protein>
<keyword evidence="3" id="KW-1185">Reference proteome</keyword>
<dbReference type="OrthoDB" id="3792031at2759"/>
<dbReference type="InterPro" id="IPR036397">
    <property type="entry name" value="RNaseH_sf"/>
</dbReference>
<feature type="compositionally biased region" description="Basic and acidic residues" evidence="1">
    <location>
        <begin position="84"/>
        <end position="94"/>
    </location>
</feature>
<organism evidence="2 3">
    <name type="scientific">Setomelanomma holmii</name>
    <dbReference type="NCBI Taxonomy" id="210430"/>
    <lineage>
        <taxon>Eukaryota</taxon>
        <taxon>Fungi</taxon>
        <taxon>Dikarya</taxon>
        <taxon>Ascomycota</taxon>
        <taxon>Pezizomycotina</taxon>
        <taxon>Dothideomycetes</taxon>
        <taxon>Pleosporomycetidae</taxon>
        <taxon>Pleosporales</taxon>
        <taxon>Pleosporineae</taxon>
        <taxon>Phaeosphaeriaceae</taxon>
        <taxon>Setomelanomma</taxon>
    </lineage>
</organism>
<dbReference type="AlphaFoldDB" id="A0A9P4LL79"/>
<dbReference type="GO" id="GO:0003676">
    <property type="term" value="F:nucleic acid binding"/>
    <property type="evidence" value="ECO:0007669"/>
    <property type="project" value="InterPro"/>
</dbReference>
<evidence type="ECO:0008006" key="4">
    <source>
        <dbReference type="Google" id="ProtNLM"/>
    </source>
</evidence>